<sequence>MNLISPHPQASPSPRKVPLLLLSRCTSGVRISPVAATTWTAMARVIASLTSSDLRLSYSGPLTFQRSCSHALVVTQLQAQLLSAAFTVSLLDTGSSQRPQRHPARDFLANPTQERTLSLRVKSASEAI</sequence>
<protein>
    <submittedName>
        <fullName evidence="1">Uncharacterized protein</fullName>
    </submittedName>
</protein>
<dbReference type="Proteomes" id="UP000028990">
    <property type="component" value="Unassembled WGS sequence"/>
</dbReference>
<keyword evidence="2" id="KW-1185">Reference proteome</keyword>
<accession>A0A091EJZ5</accession>
<evidence type="ECO:0000313" key="2">
    <source>
        <dbReference type="Proteomes" id="UP000028990"/>
    </source>
</evidence>
<proteinExistence type="predicted"/>
<name>A0A091EJZ5_FUKDA</name>
<dbReference type="EMBL" id="KN121627">
    <property type="protein sequence ID" value="KFO35851.1"/>
    <property type="molecule type" value="Genomic_DNA"/>
</dbReference>
<organism evidence="1 2">
    <name type="scientific">Fukomys damarensis</name>
    <name type="common">Damaraland mole rat</name>
    <name type="synonym">Cryptomys damarensis</name>
    <dbReference type="NCBI Taxonomy" id="885580"/>
    <lineage>
        <taxon>Eukaryota</taxon>
        <taxon>Metazoa</taxon>
        <taxon>Chordata</taxon>
        <taxon>Craniata</taxon>
        <taxon>Vertebrata</taxon>
        <taxon>Euteleostomi</taxon>
        <taxon>Mammalia</taxon>
        <taxon>Eutheria</taxon>
        <taxon>Euarchontoglires</taxon>
        <taxon>Glires</taxon>
        <taxon>Rodentia</taxon>
        <taxon>Hystricomorpha</taxon>
        <taxon>Bathyergidae</taxon>
        <taxon>Fukomys</taxon>
    </lineage>
</organism>
<dbReference type="AlphaFoldDB" id="A0A091EJZ5"/>
<evidence type="ECO:0000313" key="1">
    <source>
        <dbReference type="EMBL" id="KFO35851.1"/>
    </source>
</evidence>
<reference evidence="1 2" key="1">
    <citation type="submission" date="2013-11" db="EMBL/GenBank/DDBJ databases">
        <title>The Damaraland mole rat (Fukomys damarensis) genome and evolution of African mole rats.</title>
        <authorList>
            <person name="Gladyshev V.N."/>
            <person name="Fang X."/>
        </authorList>
    </citation>
    <scope>NUCLEOTIDE SEQUENCE [LARGE SCALE GENOMIC DNA]</scope>
    <source>
        <tissue evidence="1">Liver</tissue>
    </source>
</reference>
<gene>
    <name evidence="1" type="ORF">H920_02708</name>
</gene>